<gene>
    <name evidence="3" type="ORF">IFDJLNFL_3030</name>
    <name evidence="4" type="ORF">MTDSW087_04563</name>
</gene>
<evidence type="ECO:0000313" key="4">
    <source>
        <dbReference type="EMBL" id="VUF14837.1"/>
    </source>
</evidence>
<reference evidence="4 5" key="1">
    <citation type="submission" date="2019-06" db="EMBL/GenBank/DDBJ databases">
        <authorList>
            <person name="Rodrigo-Torres L."/>
            <person name="Arahal R. D."/>
            <person name="Lucena T."/>
        </authorList>
    </citation>
    <scope>NUCLEOTIDE SEQUENCE [LARGE SCALE GENOMIC DNA]</scope>
    <source>
        <strain evidence="4 5">SW08-7</strain>
    </source>
</reference>
<evidence type="ECO:0000313" key="3">
    <source>
        <dbReference type="EMBL" id="GJD57130.1"/>
    </source>
</evidence>
<dbReference type="EMBL" id="CABFVH010000041">
    <property type="protein sequence ID" value="VUF14837.1"/>
    <property type="molecule type" value="Genomic_DNA"/>
</dbReference>
<reference evidence="3" key="3">
    <citation type="submission" date="2021-08" db="EMBL/GenBank/DDBJ databases">
        <authorList>
            <person name="Tani A."/>
            <person name="Ola A."/>
            <person name="Ogura Y."/>
            <person name="Katsura K."/>
            <person name="Hayashi T."/>
        </authorList>
    </citation>
    <scope>NUCLEOTIDE SEQUENCE</scope>
    <source>
        <strain evidence="3">DSM 22415</strain>
    </source>
</reference>
<dbReference type="Proteomes" id="UP001055303">
    <property type="component" value="Unassembled WGS sequence"/>
</dbReference>
<feature type="region of interest" description="Disordered" evidence="1">
    <location>
        <begin position="53"/>
        <end position="78"/>
    </location>
</feature>
<evidence type="ECO:0000313" key="6">
    <source>
        <dbReference type="Proteomes" id="UP001055303"/>
    </source>
</evidence>
<proteinExistence type="predicted"/>
<dbReference type="RefSeq" id="WP_144767161.1">
    <property type="nucleotide sequence ID" value="NZ_BPQI01000087.1"/>
</dbReference>
<dbReference type="Proteomes" id="UP000401717">
    <property type="component" value="Unassembled WGS sequence"/>
</dbReference>
<evidence type="ECO:0000256" key="1">
    <source>
        <dbReference type="SAM" id="MobiDB-lite"/>
    </source>
</evidence>
<keyword evidence="2" id="KW-0732">Signal</keyword>
<organism evidence="4 5">
    <name type="scientific">Methylobacterium dankookense</name>
    <dbReference type="NCBI Taxonomy" id="560405"/>
    <lineage>
        <taxon>Bacteria</taxon>
        <taxon>Pseudomonadati</taxon>
        <taxon>Pseudomonadota</taxon>
        <taxon>Alphaproteobacteria</taxon>
        <taxon>Hyphomicrobiales</taxon>
        <taxon>Methylobacteriaceae</taxon>
        <taxon>Methylobacterium</taxon>
    </lineage>
</organism>
<feature type="signal peptide" evidence="2">
    <location>
        <begin position="1"/>
        <end position="24"/>
    </location>
</feature>
<sequence>MPRSSLRAAALAAALTLPAGAALAQTYISPGGLPATSTLGYSAAPALAYGTVQPAQGQQAEPALSGSTRPHHGRPVAR</sequence>
<evidence type="ECO:0000313" key="5">
    <source>
        <dbReference type="Proteomes" id="UP000401717"/>
    </source>
</evidence>
<reference evidence="3" key="2">
    <citation type="journal article" date="2021" name="Front. Microbiol.">
        <title>Comprehensive Comparative Genomics and Phenotyping of Methylobacterium Species.</title>
        <authorList>
            <person name="Alessa O."/>
            <person name="Ogura Y."/>
            <person name="Fujitani Y."/>
            <person name="Takami H."/>
            <person name="Hayashi T."/>
            <person name="Sahin N."/>
            <person name="Tani A."/>
        </authorList>
    </citation>
    <scope>NUCLEOTIDE SEQUENCE</scope>
    <source>
        <strain evidence="3">DSM 22415</strain>
    </source>
</reference>
<feature type="chain" id="PRO_5021934311" evidence="2">
    <location>
        <begin position="25"/>
        <end position="78"/>
    </location>
</feature>
<dbReference type="EMBL" id="BPQI01000087">
    <property type="protein sequence ID" value="GJD57130.1"/>
    <property type="molecule type" value="Genomic_DNA"/>
</dbReference>
<dbReference type="AlphaFoldDB" id="A0A564G3F9"/>
<feature type="compositionally biased region" description="Basic residues" evidence="1">
    <location>
        <begin position="69"/>
        <end position="78"/>
    </location>
</feature>
<keyword evidence="6" id="KW-1185">Reference proteome</keyword>
<evidence type="ECO:0000256" key="2">
    <source>
        <dbReference type="SAM" id="SignalP"/>
    </source>
</evidence>
<protein>
    <submittedName>
        <fullName evidence="4">Uncharacterized protein</fullName>
    </submittedName>
</protein>
<name>A0A564G3F9_9HYPH</name>
<accession>A0A564G3F9</accession>